<accession>A0A2Z3RWH3</accession>
<organism evidence="1 2">
    <name type="scientific">Aurantimicrobium photophilum</name>
    <dbReference type="NCBI Taxonomy" id="1987356"/>
    <lineage>
        <taxon>Bacteria</taxon>
        <taxon>Bacillati</taxon>
        <taxon>Actinomycetota</taxon>
        <taxon>Actinomycetes</taxon>
        <taxon>Micrococcales</taxon>
        <taxon>Microbacteriaceae</taxon>
        <taxon>Aurantimicrobium</taxon>
    </lineage>
</organism>
<proteinExistence type="predicted"/>
<dbReference type="EMBL" id="CP023994">
    <property type="protein sequence ID" value="AWR20890.1"/>
    <property type="molecule type" value="Genomic_DNA"/>
</dbReference>
<keyword evidence="2" id="KW-1185">Reference proteome</keyword>
<protein>
    <submittedName>
        <fullName evidence="1">Uncharacterized protein</fullName>
    </submittedName>
</protein>
<sequence>MFTMDESTLLAHALRDYLRVQLTDSQVRLMDNALQAGEPVSALGAGLSIAAHNSVALPPIFAEKILHLESLSADEIADFTTDFTHIPVWLKMVS</sequence>
<dbReference type="Proteomes" id="UP000246894">
    <property type="component" value="Chromosome"/>
</dbReference>
<dbReference type="OrthoDB" id="269774at2"/>
<reference evidence="1 2" key="1">
    <citation type="submission" date="2017-10" db="EMBL/GenBank/DDBJ databases">
        <title>Genome of an Actinobacterium that displays light-enhanced growth.</title>
        <authorList>
            <person name="Maresca J.A."/>
            <person name="Hempel P."/>
            <person name="Shevchenko O."/>
            <person name="Miller K.J."/>
            <person name="Hahn M.W."/>
        </authorList>
    </citation>
    <scope>NUCLEOTIDE SEQUENCE [LARGE SCALE GENOMIC DNA]</scope>
    <source>
        <strain evidence="1 2">MWH-Mo1</strain>
    </source>
</reference>
<evidence type="ECO:0000313" key="1">
    <source>
        <dbReference type="EMBL" id="AWR20890.1"/>
    </source>
</evidence>
<dbReference type="KEGG" id="aum:AURMO_00271"/>
<gene>
    <name evidence="1" type="ORF">AURMO_00271</name>
</gene>
<dbReference type="AlphaFoldDB" id="A0A2Z3RWH3"/>
<name>A0A2Z3RWH3_9MICO</name>
<evidence type="ECO:0000313" key="2">
    <source>
        <dbReference type="Proteomes" id="UP000246894"/>
    </source>
</evidence>